<reference evidence="2" key="1">
    <citation type="submission" date="2024-06" db="EMBL/GenBank/DDBJ databases">
        <title>Multi-omics analyses provide insights into the biosynthesis of the anticancer antibiotic pleurotin in Hohenbuehelia grisea.</title>
        <authorList>
            <person name="Weaver J.A."/>
            <person name="Alberti F."/>
        </authorList>
    </citation>
    <scope>NUCLEOTIDE SEQUENCE [LARGE SCALE GENOMIC DNA]</scope>
    <source>
        <strain evidence="2">T-177</strain>
    </source>
</reference>
<proteinExistence type="predicted"/>
<sequence length="324" mass="36647">MKTCHYCLRNDLLDNTAVRRHQSQAAGCKSKRNAYLSSLRKQATISLPESEPQAAEVQDHLQDMYHHPDDDFTMADNQIAGKFNIFSDPAKKVLRYRLFHHCMSIIVKSLEDAGRNGEDMVCADSYVRWAWPILAAYVADYPEQCLVACCMENRCPICKVHPNLRGTPSTPAPLAGEKYATAEILAKHQSGDPSVKQQFTDLAFTPDLLHQLHKGVFKDHLVKWCTKLVGEKELDARFKGIPPHPGLRYFKNGISYVSQWTGTEHKAMEKVFLALLTDAVEDRVIRAVRATLDFIYYATLHSHTTKTLESLACALKDTGKFHRT</sequence>
<keyword evidence="2" id="KW-1185">Reference proteome</keyword>
<name>A0ABR3JYY5_9AGAR</name>
<organism evidence="1 2">
    <name type="scientific">Hohenbuehelia grisea</name>
    <dbReference type="NCBI Taxonomy" id="104357"/>
    <lineage>
        <taxon>Eukaryota</taxon>
        <taxon>Fungi</taxon>
        <taxon>Dikarya</taxon>
        <taxon>Basidiomycota</taxon>
        <taxon>Agaricomycotina</taxon>
        <taxon>Agaricomycetes</taxon>
        <taxon>Agaricomycetidae</taxon>
        <taxon>Agaricales</taxon>
        <taxon>Pleurotineae</taxon>
        <taxon>Pleurotaceae</taxon>
        <taxon>Hohenbuehelia</taxon>
    </lineage>
</organism>
<dbReference type="InterPro" id="IPR041078">
    <property type="entry name" value="Plavaka"/>
</dbReference>
<protein>
    <submittedName>
        <fullName evidence="1">Uncharacterized protein</fullName>
    </submittedName>
</protein>
<dbReference type="Proteomes" id="UP001556367">
    <property type="component" value="Unassembled WGS sequence"/>
</dbReference>
<evidence type="ECO:0000313" key="1">
    <source>
        <dbReference type="EMBL" id="KAL0960347.1"/>
    </source>
</evidence>
<comment type="caution">
    <text evidence="1">The sequence shown here is derived from an EMBL/GenBank/DDBJ whole genome shotgun (WGS) entry which is preliminary data.</text>
</comment>
<accession>A0ABR3JYY5</accession>
<dbReference type="EMBL" id="JASNQZ010000002">
    <property type="protein sequence ID" value="KAL0960347.1"/>
    <property type="molecule type" value="Genomic_DNA"/>
</dbReference>
<dbReference type="Pfam" id="PF18759">
    <property type="entry name" value="Plavaka"/>
    <property type="match status" value="1"/>
</dbReference>
<gene>
    <name evidence="1" type="ORF">HGRIS_011971</name>
</gene>
<evidence type="ECO:0000313" key="2">
    <source>
        <dbReference type="Proteomes" id="UP001556367"/>
    </source>
</evidence>